<dbReference type="PANTHER" id="PTHR43547">
    <property type="entry name" value="TWO-COMPONENT HISTIDINE KINASE"/>
    <property type="match status" value="1"/>
</dbReference>
<dbReference type="Pfam" id="PF07495">
    <property type="entry name" value="Y_Y_Y"/>
    <property type="match status" value="1"/>
</dbReference>
<dbReference type="FunFam" id="2.60.40.10:FF:000791">
    <property type="entry name" value="Two-component system sensor histidine kinase/response regulator"/>
    <property type="match status" value="1"/>
</dbReference>
<evidence type="ECO:0000256" key="2">
    <source>
        <dbReference type="ARBA" id="ARBA00012438"/>
    </source>
</evidence>
<dbReference type="Pfam" id="PF02518">
    <property type="entry name" value="HATPase_c"/>
    <property type="match status" value="1"/>
</dbReference>
<dbReference type="InterPro" id="IPR005467">
    <property type="entry name" value="His_kinase_dom"/>
</dbReference>
<evidence type="ECO:0000256" key="4">
    <source>
        <dbReference type="SAM" id="Coils"/>
    </source>
</evidence>
<dbReference type="Gene3D" id="2.130.10.10">
    <property type="entry name" value="YVTN repeat-like/Quinoprotein amine dehydrogenase"/>
    <property type="match status" value="5"/>
</dbReference>
<evidence type="ECO:0000259" key="5">
    <source>
        <dbReference type="PROSITE" id="PS50109"/>
    </source>
</evidence>
<dbReference type="KEGG" id="rhoz:GXP67_25480"/>
<dbReference type="CDD" id="cd00082">
    <property type="entry name" value="HisKA"/>
    <property type="match status" value="1"/>
</dbReference>
<gene>
    <name evidence="6" type="ORF">GXP67_25480</name>
</gene>
<dbReference type="PROSITE" id="PS50109">
    <property type="entry name" value="HIS_KIN"/>
    <property type="match status" value="1"/>
</dbReference>
<evidence type="ECO:0000313" key="6">
    <source>
        <dbReference type="EMBL" id="QHT69758.1"/>
    </source>
</evidence>
<dbReference type="SMART" id="SM00388">
    <property type="entry name" value="HisKA"/>
    <property type="match status" value="1"/>
</dbReference>
<dbReference type="InterPro" id="IPR003594">
    <property type="entry name" value="HATPase_dom"/>
</dbReference>
<dbReference type="SMART" id="SM00387">
    <property type="entry name" value="HATPase_c"/>
    <property type="match status" value="1"/>
</dbReference>
<dbReference type="InterPro" id="IPR036890">
    <property type="entry name" value="HATPase_C_sf"/>
</dbReference>
<dbReference type="InterPro" id="IPR011110">
    <property type="entry name" value="Reg_prop"/>
</dbReference>
<dbReference type="PANTHER" id="PTHR43547:SF2">
    <property type="entry name" value="HYBRID SIGNAL TRANSDUCTION HISTIDINE KINASE C"/>
    <property type="match status" value="1"/>
</dbReference>
<evidence type="ECO:0000313" key="7">
    <source>
        <dbReference type="Proteomes" id="UP000480178"/>
    </source>
</evidence>
<organism evidence="6 7">
    <name type="scientific">Rhodocytophaga rosea</name>
    <dbReference type="NCBI Taxonomy" id="2704465"/>
    <lineage>
        <taxon>Bacteria</taxon>
        <taxon>Pseudomonadati</taxon>
        <taxon>Bacteroidota</taxon>
        <taxon>Cytophagia</taxon>
        <taxon>Cytophagales</taxon>
        <taxon>Rhodocytophagaceae</taxon>
        <taxon>Rhodocytophaga</taxon>
    </lineage>
</organism>
<proteinExistence type="predicted"/>
<keyword evidence="6" id="KW-0808">Transferase</keyword>
<dbReference type="Gene3D" id="2.60.40.10">
    <property type="entry name" value="Immunoglobulins"/>
    <property type="match status" value="1"/>
</dbReference>
<dbReference type="PRINTS" id="PR00344">
    <property type="entry name" value="BCTRLSENSOR"/>
</dbReference>
<dbReference type="InterPro" id="IPR015943">
    <property type="entry name" value="WD40/YVTN_repeat-like_dom_sf"/>
</dbReference>
<sequence length="1131" mass="126868">MNCFFRITILSFFLCLCYNLPGISQGQKVNFEHLNIEQGLSHNYVTSVIQDRKGFLWFGTTNGLNKYDGYQFTHYTFDPNDTTSLSKNIVLTLWEDSEGIIWIGTNEDICKFDPRTEKFTRLEKSDSNPYAFRFAQSFAEDTEGNIWIAGSFDGQLRRVNRKTGKFSAINYASALGHKLGHESGNTSLFSLITICKDKAGTLWMGSSSGLHRLTLTSQGTGKASKVNFTHYRHNPADPFSISPGGVAGIFEDHKGVLWLITQEGFINAFDHTSGRFTHYLPDPHKPAVIGRILETGITEDLAGNLWIGTLSGLYSLDKERKKITNYMHDPFNPSSLSNNFVTSVLADQSGILWIATLDGINKSDPHLKPFSLYCHDPLNPNSLSHNKVKAICEDKEGIVWVGTLGGGLNALNKTTGEFTHYRHNQKDTGSLGNDLVTAILEDREGNLWIGNGEVLSRFDYKKKKFIHYLLQHPFQKGSANLPIFTMYEDRQGIFWLGTNNGLIKFDPKSGKTISYPYDPNHPEKISDWVVLCIQEDKEGYLWLGHGSMGLDRFNPKTGKVIKYVQDGQKQGSISTNTVVSFYEDFKGNLWIGTDEGGLCQFNYSTETFTTFTVEQGLAGNSVYSILEDNEANLWLGTNNGLSKFSPASKIFTNYDAADGLQSNLFTPLMYEAVAFKEKDGTLYFGGNNGFSAFNPAAVHANTYVPPVVITQFSLFDKPLAGKQEAKEIELAYDENFFSVEFAALNYTNSEKNQYAYQLQGIDKDWVNTGSRRLASYTDIGPGHYTFRVKGSNNDGVWNQKATTLTIIIHPPWWRTPWAYGFYFLCLLTAIFASDRYQRKRLIAKEREKAREKELMQAKEIEKAYHELKRTQTQLIQSEKMASLGELTAGIAHEIQNPLNFVNNFSEVSEELCSELEQEAKNGHTEGVIAISADLKQNLSKIHHHGKRADSIVKGMLQHSRSSSGEKQPTDINALVDEYIRLAYHGLRAKEKDFNADFKLEADPAVGKVNIVPQEIGRVLLNLFNNAFYATQQKKHQLNGFYQPQVLVSTKAFADKVEIRIRDNGTGISENVKSKIFQPFFTTKPTGEGTGLGLSLSYDIITKGHGGELTVQSQEGEFTEFIIHLTKSAKAM</sequence>
<reference evidence="6 7" key="1">
    <citation type="submission" date="2020-01" db="EMBL/GenBank/DDBJ databases">
        <authorList>
            <person name="Kim M.K."/>
        </authorList>
    </citation>
    <scope>NUCLEOTIDE SEQUENCE [LARGE SCALE GENOMIC DNA]</scope>
    <source>
        <strain evidence="6 7">172606-1</strain>
    </source>
</reference>
<keyword evidence="4" id="KW-0175">Coiled coil</keyword>
<dbReference type="SUPFAM" id="SSF47384">
    <property type="entry name" value="Homodimeric domain of signal transducing histidine kinase"/>
    <property type="match status" value="1"/>
</dbReference>
<dbReference type="Gene3D" id="1.10.287.130">
    <property type="match status" value="1"/>
</dbReference>
<protein>
    <recommendedName>
        <fullName evidence="2">histidine kinase</fullName>
        <ecNumber evidence="2">2.7.13.3</ecNumber>
    </recommendedName>
</protein>
<keyword evidence="7" id="KW-1185">Reference proteome</keyword>
<dbReference type="Pfam" id="PF07494">
    <property type="entry name" value="Reg_prop"/>
    <property type="match status" value="7"/>
</dbReference>
<comment type="catalytic activity">
    <reaction evidence="1">
        <text>ATP + protein L-histidine = ADP + protein N-phospho-L-histidine.</text>
        <dbReference type="EC" id="2.7.13.3"/>
    </reaction>
</comment>
<dbReference type="SUPFAM" id="SSF63829">
    <property type="entry name" value="Calcium-dependent phosphotriesterase"/>
    <property type="match status" value="3"/>
</dbReference>
<dbReference type="InterPro" id="IPR013783">
    <property type="entry name" value="Ig-like_fold"/>
</dbReference>
<name>A0A6C0GNY2_9BACT</name>
<dbReference type="SUPFAM" id="SSF55874">
    <property type="entry name" value="ATPase domain of HSP90 chaperone/DNA topoisomerase II/histidine kinase"/>
    <property type="match status" value="1"/>
</dbReference>
<accession>A0A6C0GNY2</accession>
<dbReference type="EMBL" id="CP048222">
    <property type="protein sequence ID" value="QHT69758.1"/>
    <property type="molecule type" value="Genomic_DNA"/>
</dbReference>
<dbReference type="GO" id="GO:0000155">
    <property type="term" value="F:phosphorelay sensor kinase activity"/>
    <property type="evidence" value="ECO:0007669"/>
    <property type="project" value="InterPro"/>
</dbReference>
<dbReference type="Gene3D" id="3.30.565.10">
    <property type="entry name" value="Histidine kinase-like ATPase, C-terminal domain"/>
    <property type="match status" value="1"/>
</dbReference>
<dbReference type="EC" id="2.7.13.3" evidence="2"/>
<dbReference type="Pfam" id="PF00512">
    <property type="entry name" value="HisKA"/>
    <property type="match status" value="1"/>
</dbReference>
<dbReference type="InterPro" id="IPR003661">
    <property type="entry name" value="HisK_dim/P_dom"/>
</dbReference>
<dbReference type="InterPro" id="IPR011123">
    <property type="entry name" value="Y_Y_Y"/>
</dbReference>
<dbReference type="Proteomes" id="UP000480178">
    <property type="component" value="Chromosome"/>
</dbReference>
<dbReference type="RefSeq" id="WP_162445742.1">
    <property type="nucleotide sequence ID" value="NZ_CP048222.1"/>
</dbReference>
<dbReference type="InterPro" id="IPR004358">
    <property type="entry name" value="Sig_transdc_His_kin-like_C"/>
</dbReference>
<feature type="domain" description="Histidine kinase" evidence="5">
    <location>
        <begin position="889"/>
        <end position="1128"/>
    </location>
</feature>
<keyword evidence="6" id="KW-0418">Kinase</keyword>
<dbReference type="InterPro" id="IPR036097">
    <property type="entry name" value="HisK_dim/P_sf"/>
</dbReference>
<feature type="coiled-coil region" evidence="4">
    <location>
        <begin position="841"/>
        <end position="870"/>
    </location>
</feature>
<dbReference type="AlphaFoldDB" id="A0A6C0GNY2"/>
<evidence type="ECO:0000256" key="3">
    <source>
        <dbReference type="ARBA" id="ARBA00022553"/>
    </source>
</evidence>
<evidence type="ECO:0000256" key="1">
    <source>
        <dbReference type="ARBA" id="ARBA00000085"/>
    </source>
</evidence>
<keyword evidence="3" id="KW-0597">Phosphoprotein</keyword>